<organism evidence="2 3">
    <name type="scientific">Cercospora zeae-maydis SCOH1-5</name>
    <dbReference type="NCBI Taxonomy" id="717836"/>
    <lineage>
        <taxon>Eukaryota</taxon>
        <taxon>Fungi</taxon>
        <taxon>Dikarya</taxon>
        <taxon>Ascomycota</taxon>
        <taxon>Pezizomycotina</taxon>
        <taxon>Dothideomycetes</taxon>
        <taxon>Dothideomycetidae</taxon>
        <taxon>Mycosphaerellales</taxon>
        <taxon>Mycosphaerellaceae</taxon>
        <taxon>Cercospora</taxon>
    </lineage>
</organism>
<feature type="domain" description="NTF2" evidence="1">
    <location>
        <begin position="16"/>
        <end position="161"/>
    </location>
</feature>
<proteinExistence type="predicted"/>
<dbReference type="InterPro" id="IPR018222">
    <property type="entry name" value="Nuclear_transport_factor_2_euk"/>
</dbReference>
<sequence length="244" mass="27082">MSALSQTDLTKIATETAETFVDSYYTTLSTQQSRNKIASYYIAPIAGSTPSRNLPIINYNGDVTNDPQLFQTKYSEMPWAFYEVQGLNSQIINPAIDPEVAKSGRRPEMEKNVSIGVQVSGYVRLNERKDGEMRGFSEEFVLVPNKDKGRDWLIQMQNFRDEIMGMYLREGNAAAERHGKAGHPTEICRAEGTVADDGRGVWHEVSLGCISQAANGWTTNEIMTLAAIESMSNGGARSNILWQA</sequence>
<dbReference type="InterPro" id="IPR045875">
    <property type="entry name" value="NTF2"/>
</dbReference>
<accession>A0A6A6F925</accession>
<reference evidence="2" key="1">
    <citation type="journal article" date="2020" name="Stud. Mycol.">
        <title>101 Dothideomycetes genomes: a test case for predicting lifestyles and emergence of pathogens.</title>
        <authorList>
            <person name="Haridas S."/>
            <person name="Albert R."/>
            <person name="Binder M."/>
            <person name="Bloem J."/>
            <person name="Labutti K."/>
            <person name="Salamov A."/>
            <person name="Andreopoulos B."/>
            <person name="Baker S."/>
            <person name="Barry K."/>
            <person name="Bills G."/>
            <person name="Bluhm B."/>
            <person name="Cannon C."/>
            <person name="Castanera R."/>
            <person name="Culley D."/>
            <person name="Daum C."/>
            <person name="Ezra D."/>
            <person name="Gonzalez J."/>
            <person name="Henrissat B."/>
            <person name="Kuo A."/>
            <person name="Liang C."/>
            <person name="Lipzen A."/>
            <person name="Lutzoni F."/>
            <person name="Magnuson J."/>
            <person name="Mondo S."/>
            <person name="Nolan M."/>
            <person name="Ohm R."/>
            <person name="Pangilinan J."/>
            <person name="Park H.-J."/>
            <person name="Ramirez L."/>
            <person name="Alfaro M."/>
            <person name="Sun H."/>
            <person name="Tritt A."/>
            <person name="Yoshinaga Y."/>
            <person name="Zwiers L.-H."/>
            <person name="Turgeon B."/>
            <person name="Goodwin S."/>
            <person name="Spatafora J."/>
            <person name="Crous P."/>
            <person name="Grigoriev I."/>
        </authorList>
    </citation>
    <scope>NUCLEOTIDE SEQUENCE</scope>
    <source>
        <strain evidence="2">SCOH1-5</strain>
    </source>
</reference>
<evidence type="ECO:0000313" key="2">
    <source>
        <dbReference type="EMBL" id="KAF2209902.1"/>
    </source>
</evidence>
<dbReference type="EMBL" id="ML992684">
    <property type="protein sequence ID" value="KAF2209902.1"/>
    <property type="molecule type" value="Genomic_DNA"/>
</dbReference>
<evidence type="ECO:0000313" key="3">
    <source>
        <dbReference type="Proteomes" id="UP000799539"/>
    </source>
</evidence>
<dbReference type="AlphaFoldDB" id="A0A6A6F925"/>
<dbReference type="Proteomes" id="UP000799539">
    <property type="component" value="Unassembled WGS sequence"/>
</dbReference>
<dbReference type="Gene3D" id="3.10.450.50">
    <property type="match status" value="1"/>
</dbReference>
<protein>
    <recommendedName>
        <fullName evidence="1">NTF2 domain-containing protein</fullName>
    </recommendedName>
</protein>
<dbReference type="OrthoDB" id="25408at2759"/>
<name>A0A6A6F925_9PEZI</name>
<dbReference type="InterPro" id="IPR032710">
    <property type="entry name" value="NTF2-like_dom_sf"/>
</dbReference>
<dbReference type="GO" id="GO:0006913">
    <property type="term" value="P:nucleocytoplasmic transport"/>
    <property type="evidence" value="ECO:0007669"/>
    <property type="project" value="InterPro"/>
</dbReference>
<keyword evidence="3" id="KW-1185">Reference proteome</keyword>
<dbReference type="PANTHER" id="PTHR12612">
    <property type="entry name" value="NUCLEAR TRANSPORT FACTOR 2"/>
    <property type="match status" value="1"/>
</dbReference>
<dbReference type="SUPFAM" id="SSF54427">
    <property type="entry name" value="NTF2-like"/>
    <property type="match status" value="1"/>
</dbReference>
<gene>
    <name evidence="2" type="ORF">CERZMDRAFT_99960</name>
</gene>
<dbReference type="PROSITE" id="PS50177">
    <property type="entry name" value="NTF2_DOMAIN"/>
    <property type="match status" value="1"/>
</dbReference>
<evidence type="ECO:0000259" key="1">
    <source>
        <dbReference type="PROSITE" id="PS50177"/>
    </source>
</evidence>